<evidence type="ECO:0000256" key="5">
    <source>
        <dbReference type="ARBA" id="ARBA00022840"/>
    </source>
</evidence>
<dbReference type="PANTHER" id="PTHR24221">
    <property type="entry name" value="ATP-BINDING CASSETTE SUB-FAMILY B"/>
    <property type="match status" value="1"/>
</dbReference>
<dbReference type="GO" id="GO:0016020">
    <property type="term" value="C:membrane"/>
    <property type="evidence" value="ECO:0007669"/>
    <property type="project" value="UniProtKB-SubCell"/>
</dbReference>
<feature type="domain" description="ABC transporter" evidence="8">
    <location>
        <begin position="1"/>
        <end position="232"/>
    </location>
</feature>
<name>A0A933GMI3_UNCTE</name>
<dbReference type="PROSITE" id="PS00211">
    <property type="entry name" value="ABC_TRANSPORTER_1"/>
    <property type="match status" value="1"/>
</dbReference>
<keyword evidence="2" id="KW-0813">Transport</keyword>
<keyword evidence="3" id="KW-0812">Transmembrane</keyword>
<dbReference type="InterPro" id="IPR027417">
    <property type="entry name" value="P-loop_NTPase"/>
</dbReference>
<gene>
    <name evidence="9" type="ORF">HY730_06835</name>
</gene>
<keyword evidence="6" id="KW-1133">Transmembrane helix</keyword>
<evidence type="ECO:0000313" key="10">
    <source>
        <dbReference type="Proteomes" id="UP000772181"/>
    </source>
</evidence>
<dbReference type="GO" id="GO:0016887">
    <property type="term" value="F:ATP hydrolysis activity"/>
    <property type="evidence" value="ECO:0007669"/>
    <property type="project" value="InterPro"/>
</dbReference>
<protein>
    <submittedName>
        <fullName evidence="9">ATP-binding cassette domain-containing protein</fullName>
    </submittedName>
</protein>
<dbReference type="PROSITE" id="PS50893">
    <property type="entry name" value="ABC_TRANSPORTER_2"/>
    <property type="match status" value="1"/>
</dbReference>
<evidence type="ECO:0000256" key="1">
    <source>
        <dbReference type="ARBA" id="ARBA00004141"/>
    </source>
</evidence>
<dbReference type="EMBL" id="JACQWF010000304">
    <property type="protein sequence ID" value="MBI4596078.1"/>
    <property type="molecule type" value="Genomic_DNA"/>
</dbReference>
<dbReference type="SMART" id="SM00382">
    <property type="entry name" value="AAA"/>
    <property type="match status" value="1"/>
</dbReference>
<comment type="caution">
    <text evidence="9">The sequence shown here is derived from an EMBL/GenBank/DDBJ whole genome shotgun (WGS) entry which is preliminary data.</text>
</comment>
<dbReference type="GO" id="GO:0042626">
    <property type="term" value="F:ATPase-coupled transmembrane transporter activity"/>
    <property type="evidence" value="ECO:0007669"/>
    <property type="project" value="TreeGrafter"/>
</dbReference>
<accession>A0A933GMI3</accession>
<evidence type="ECO:0000256" key="2">
    <source>
        <dbReference type="ARBA" id="ARBA00022448"/>
    </source>
</evidence>
<dbReference type="SUPFAM" id="SSF52540">
    <property type="entry name" value="P-loop containing nucleoside triphosphate hydrolases"/>
    <property type="match status" value="1"/>
</dbReference>
<evidence type="ECO:0000256" key="3">
    <source>
        <dbReference type="ARBA" id="ARBA00022692"/>
    </source>
</evidence>
<dbReference type="Proteomes" id="UP000772181">
    <property type="component" value="Unassembled WGS sequence"/>
</dbReference>
<evidence type="ECO:0000256" key="6">
    <source>
        <dbReference type="ARBA" id="ARBA00022989"/>
    </source>
</evidence>
<evidence type="ECO:0000259" key="8">
    <source>
        <dbReference type="PROSITE" id="PS50893"/>
    </source>
</evidence>
<keyword evidence="7" id="KW-0472">Membrane</keyword>
<dbReference type="InterPro" id="IPR017871">
    <property type="entry name" value="ABC_transporter-like_CS"/>
</dbReference>
<dbReference type="FunFam" id="3.40.50.300:FF:000287">
    <property type="entry name" value="Multidrug ABC transporter ATP-binding protein"/>
    <property type="match status" value="1"/>
</dbReference>
<dbReference type="InterPro" id="IPR003439">
    <property type="entry name" value="ABC_transporter-like_ATP-bd"/>
</dbReference>
<dbReference type="GO" id="GO:0005524">
    <property type="term" value="F:ATP binding"/>
    <property type="evidence" value="ECO:0007669"/>
    <property type="project" value="UniProtKB-KW"/>
</dbReference>
<dbReference type="Pfam" id="PF00005">
    <property type="entry name" value="ABC_tran"/>
    <property type="match status" value="1"/>
</dbReference>
<dbReference type="InterPro" id="IPR003593">
    <property type="entry name" value="AAA+_ATPase"/>
</dbReference>
<evidence type="ECO:0000256" key="7">
    <source>
        <dbReference type="ARBA" id="ARBA00023136"/>
    </source>
</evidence>
<dbReference type="InterPro" id="IPR039421">
    <property type="entry name" value="Type_1_exporter"/>
</dbReference>
<keyword evidence="5 9" id="KW-0067">ATP-binding</keyword>
<evidence type="ECO:0000313" key="9">
    <source>
        <dbReference type="EMBL" id="MBI4596078.1"/>
    </source>
</evidence>
<evidence type="ECO:0000256" key="4">
    <source>
        <dbReference type="ARBA" id="ARBA00022741"/>
    </source>
</evidence>
<dbReference type="PANTHER" id="PTHR24221:SF654">
    <property type="entry name" value="ATP-BINDING CASSETTE SUB-FAMILY B MEMBER 6"/>
    <property type="match status" value="1"/>
</dbReference>
<keyword evidence="4" id="KW-0547">Nucleotide-binding</keyword>
<sequence length="245" mass="27275">FDNVTFAYKGRGKVLEDVSITFEKRKTTAIVGRSGSGKTTIINLLLRLFDVDKGEIRIDGLNIKQYKSASWLDKIGYVSQDTFVFNDTIKNNIAFGSQYPDEEVIRASKYANAHNFITELPDGYDTLVGDRGMKLSGGQRQRIAVARAMIRDPEILIFDEATNALDNISEAAVQKAIEEISKDHTVIVIAHRLSTIINADKIVVLGDGQVLEEGIHQELIAKGGPYTELYRSQPTFNGEHQISRL</sequence>
<reference evidence="9" key="1">
    <citation type="submission" date="2020-07" db="EMBL/GenBank/DDBJ databases">
        <title>Huge and variable diversity of episymbiotic CPR bacteria and DPANN archaea in groundwater ecosystems.</title>
        <authorList>
            <person name="He C.Y."/>
            <person name="Keren R."/>
            <person name="Whittaker M."/>
            <person name="Farag I.F."/>
            <person name="Doudna J."/>
            <person name="Cate J.H.D."/>
            <person name="Banfield J.F."/>
        </authorList>
    </citation>
    <scope>NUCLEOTIDE SEQUENCE</scope>
    <source>
        <strain evidence="9">NC_groundwater_1482_Ag_S-0.65um_47_24</strain>
    </source>
</reference>
<proteinExistence type="predicted"/>
<comment type="subcellular location">
    <subcellularLocation>
        <location evidence="1">Membrane</location>
        <topology evidence="1">Multi-pass membrane protein</topology>
    </subcellularLocation>
</comment>
<dbReference type="AlphaFoldDB" id="A0A933GMI3"/>
<dbReference type="Gene3D" id="3.40.50.300">
    <property type="entry name" value="P-loop containing nucleotide triphosphate hydrolases"/>
    <property type="match status" value="1"/>
</dbReference>
<feature type="non-terminal residue" evidence="9">
    <location>
        <position position="1"/>
    </location>
</feature>
<organism evidence="9 10">
    <name type="scientific">Tectimicrobiota bacterium</name>
    <dbReference type="NCBI Taxonomy" id="2528274"/>
    <lineage>
        <taxon>Bacteria</taxon>
        <taxon>Pseudomonadati</taxon>
        <taxon>Nitrospinota/Tectimicrobiota group</taxon>
        <taxon>Candidatus Tectimicrobiota</taxon>
    </lineage>
</organism>